<feature type="transmembrane region" description="Helical" evidence="2">
    <location>
        <begin position="25"/>
        <end position="47"/>
    </location>
</feature>
<feature type="compositionally biased region" description="Polar residues" evidence="1">
    <location>
        <begin position="324"/>
        <end position="335"/>
    </location>
</feature>
<keyword evidence="2" id="KW-0472">Membrane</keyword>
<dbReference type="VEuPathDB" id="FungiDB:SCHCODRAFT_01198533"/>
<dbReference type="Proteomes" id="UP000007431">
    <property type="component" value="Unassembled WGS sequence"/>
</dbReference>
<keyword evidence="2" id="KW-0812">Transmembrane</keyword>
<organism evidence="4">
    <name type="scientific">Schizophyllum commune (strain H4-8 / FGSC 9210)</name>
    <name type="common">Split gill fungus</name>
    <dbReference type="NCBI Taxonomy" id="578458"/>
    <lineage>
        <taxon>Eukaryota</taxon>
        <taxon>Fungi</taxon>
        <taxon>Dikarya</taxon>
        <taxon>Basidiomycota</taxon>
        <taxon>Agaricomycotina</taxon>
        <taxon>Agaricomycetes</taxon>
        <taxon>Agaricomycetidae</taxon>
        <taxon>Agaricales</taxon>
        <taxon>Schizophyllaceae</taxon>
        <taxon>Schizophyllum</taxon>
    </lineage>
</organism>
<evidence type="ECO:0000313" key="4">
    <source>
        <dbReference type="Proteomes" id="UP000007431"/>
    </source>
</evidence>
<proteinExistence type="predicted"/>
<feature type="region of interest" description="Disordered" evidence="1">
    <location>
        <begin position="296"/>
        <end position="382"/>
    </location>
</feature>
<sequence length="382" mass="41983">MSTNVTVSQNLAVLAQETEPSTTGLVLQCILYGVYALLFPPTIRAILERRPRSRPWIALMVTTIMMFIMSSVCLLLEVINTMGLFEGILLETRGAFQDPTAWYSFKGANDRTLAQAAIFSFEFMIGDGVVVWRGAALWGYSWICMAIMLLPLLGDLGQSEWWYIAGTQAKHCNESQRAMFLLSFSTNLIATGFIAAKAWQHRGAFRARPTSMSGSGKPRRTAAQKVMLLLIESGFVYLIFWGLASPSYFMTNIFNSIRYQVVGLYPTSIVYLVQRERTNWIAPEVDESLHFKAATREKRDETTTGITTSGYVPTMSKYDGVETQGETSSSKSPISDTPGLSPISIRAPSGRDLKRGSHVVAASNGSSEGTSTTLSVPGDSPV</sequence>
<keyword evidence="4" id="KW-1185">Reference proteome</keyword>
<dbReference type="InParanoid" id="D8Q2X1"/>
<feature type="transmembrane region" description="Helical" evidence="2">
    <location>
        <begin position="56"/>
        <end position="79"/>
    </location>
</feature>
<feature type="transmembrane region" description="Helical" evidence="2">
    <location>
        <begin position="139"/>
        <end position="158"/>
    </location>
</feature>
<dbReference type="AlphaFoldDB" id="D8Q2X1"/>
<name>D8Q2X1_SCHCM</name>
<keyword evidence="2" id="KW-1133">Transmembrane helix</keyword>
<gene>
    <name evidence="3" type="ORF">SCHCODRAFT_256731</name>
</gene>
<dbReference type="EMBL" id="GL377305">
    <property type="protein sequence ID" value="EFI97596.1"/>
    <property type="molecule type" value="Genomic_DNA"/>
</dbReference>
<accession>D8Q2X1</accession>
<feature type="transmembrane region" description="Helical" evidence="2">
    <location>
        <begin position="226"/>
        <end position="244"/>
    </location>
</feature>
<feature type="transmembrane region" description="Helical" evidence="2">
    <location>
        <begin position="178"/>
        <end position="199"/>
    </location>
</feature>
<protein>
    <submittedName>
        <fullName evidence="3">Uncharacterized protein</fullName>
    </submittedName>
</protein>
<dbReference type="eggNOG" id="ENOG502SS4R">
    <property type="taxonomic scope" value="Eukaryota"/>
</dbReference>
<reference evidence="3 4" key="1">
    <citation type="journal article" date="2010" name="Nat. Biotechnol.">
        <title>Genome sequence of the model mushroom Schizophyllum commune.</title>
        <authorList>
            <person name="Ohm R.A."/>
            <person name="de Jong J.F."/>
            <person name="Lugones L.G."/>
            <person name="Aerts A."/>
            <person name="Kothe E."/>
            <person name="Stajich J.E."/>
            <person name="de Vries R.P."/>
            <person name="Record E."/>
            <person name="Levasseur A."/>
            <person name="Baker S.E."/>
            <person name="Bartholomew K.A."/>
            <person name="Coutinho P.M."/>
            <person name="Erdmann S."/>
            <person name="Fowler T.J."/>
            <person name="Gathman A.C."/>
            <person name="Lombard V."/>
            <person name="Henrissat B."/>
            <person name="Knabe N."/>
            <person name="Kuees U."/>
            <person name="Lilly W.W."/>
            <person name="Lindquist E."/>
            <person name="Lucas S."/>
            <person name="Magnuson J.K."/>
            <person name="Piumi F."/>
            <person name="Raudaskoski M."/>
            <person name="Salamov A."/>
            <person name="Schmutz J."/>
            <person name="Schwarze F.W.M.R."/>
            <person name="vanKuyk P.A."/>
            <person name="Horton J.S."/>
            <person name="Grigoriev I.V."/>
            <person name="Woesten H.A.B."/>
        </authorList>
    </citation>
    <scope>NUCLEOTIDE SEQUENCE [LARGE SCALE GENOMIC DNA]</scope>
    <source>
        <strain evidence="4">H4-8 / FGSC 9210</strain>
    </source>
</reference>
<dbReference type="OMA" id="CAGNILM"/>
<evidence type="ECO:0000313" key="3">
    <source>
        <dbReference type="EMBL" id="EFI97596.1"/>
    </source>
</evidence>
<evidence type="ECO:0000256" key="2">
    <source>
        <dbReference type="SAM" id="Phobius"/>
    </source>
</evidence>
<evidence type="ECO:0000256" key="1">
    <source>
        <dbReference type="SAM" id="MobiDB-lite"/>
    </source>
</evidence>
<dbReference type="HOGENOM" id="CLU_723921_0_0_1"/>
<feature type="compositionally biased region" description="Polar residues" evidence="1">
    <location>
        <begin position="363"/>
        <end position="375"/>
    </location>
</feature>